<keyword evidence="1" id="KW-0175">Coiled coil</keyword>
<feature type="compositionally biased region" description="Low complexity" evidence="2">
    <location>
        <begin position="25"/>
        <end position="38"/>
    </location>
</feature>
<feature type="compositionally biased region" description="Polar residues" evidence="2">
    <location>
        <begin position="113"/>
        <end position="125"/>
    </location>
</feature>
<dbReference type="GO" id="GO:0051301">
    <property type="term" value="P:cell division"/>
    <property type="evidence" value="ECO:0007669"/>
    <property type="project" value="UniProtKB-KW"/>
</dbReference>
<reference evidence="3" key="2">
    <citation type="submission" date="2020-09" db="EMBL/GenBank/DDBJ databases">
        <authorList>
            <person name="Sun Q."/>
            <person name="Sedlacek I."/>
        </authorList>
    </citation>
    <scope>NUCLEOTIDE SEQUENCE</scope>
    <source>
        <strain evidence="3">CCM 8606</strain>
    </source>
</reference>
<feature type="region of interest" description="Disordered" evidence="2">
    <location>
        <begin position="108"/>
        <end position="127"/>
    </location>
</feature>
<keyword evidence="3" id="KW-0132">Cell division</keyword>
<organism evidence="3 4">
    <name type="scientific">Galliscardovia ingluviei</name>
    <dbReference type="NCBI Taxonomy" id="1769422"/>
    <lineage>
        <taxon>Bacteria</taxon>
        <taxon>Bacillati</taxon>
        <taxon>Actinomycetota</taxon>
        <taxon>Actinomycetes</taxon>
        <taxon>Bifidobacteriales</taxon>
        <taxon>Bifidobacteriaceae</taxon>
        <taxon>Galliscardovia</taxon>
    </lineage>
</organism>
<evidence type="ECO:0000256" key="2">
    <source>
        <dbReference type="SAM" id="MobiDB-lite"/>
    </source>
</evidence>
<feature type="region of interest" description="Disordered" evidence="2">
    <location>
        <begin position="1"/>
        <end position="80"/>
    </location>
</feature>
<dbReference type="AlphaFoldDB" id="A0A8J3F065"/>
<gene>
    <name evidence="3" type="ORF">GCM10007377_14470</name>
</gene>
<sequence length="328" mass="35494">MSTPFSSDPSPVNDDTGESEVITHAFSANPSSAQPAQSEVDAAASPIPTFAPEFDTDDSDDTGSSQTVHADQPANQSPYVATSHNTAFTNFDNDDTGAAHTVAASYSEPYQPYTPTSAAPSQQHASEPHIDEQVRAVMLDDDEPQQDSTHSQYGTVFDIVEAIEALVAEGKVSVFSGGLVRVDRDELLTLMSQLKEDLPVQLERASALMREAETRLDNAQSQANAIISASQARAATIVHEAEEQAEFLASQDNIVAIARDKARDIVHTAQLQADKLTQGANTYSSTVLTQVQDQLNTLQQSVTNGIQVLHERQQKEAEQLRLLQEDHH</sequence>
<comment type="caution">
    <text evidence="3">The sequence shown here is derived from an EMBL/GenBank/DDBJ whole genome shotgun (WGS) entry which is preliminary data.</text>
</comment>
<keyword evidence="4" id="KW-1185">Reference proteome</keyword>
<reference evidence="3" key="1">
    <citation type="journal article" date="2014" name="Int. J. Syst. Evol. Microbiol.">
        <title>Complete genome sequence of Corynebacterium casei LMG S-19264T (=DSM 44701T), isolated from a smear-ripened cheese.</title>
        <authorList>
            <consortium name="US DOE Joint Genome Institute (JGI-PGF)"/>
            <person name="Walter F."/>
            <person name="Albersmeier A."/>
            <person name="Kalinowski J."/>
            <person name="Ruckert C."/>
        </authorList>
    </citation>
    <scope>NUCLEOTIDE SEQUENCE</scope>
    <source>
        <strain evidence="3">CCM 8606</strain>
    </source>
</reference>
<evidence type="ECO:0000313" key="4">
    <source>
        <dbReference type="Proteomes" id="UP000619536"/>
    </source>
</evidence>
<name>A0A8J3F065_9BIFI</name>
<evidence type="ECO:0000256" key="1">
    <source>
        <dbReference type="SAM" id="Coils"/>
    </source>
</evidence>
<feature type="coiled-coil region" evidence="1">
    <location>
        <begin position="202"/>
        <end position="229"/>
    </location>
</feature>
<proteinExistence type="predicted"/>
<keyword evidence="3" id="KW-0131">Cell cycle</keyword>
<dbReference type="Proteomes" id="UP000619536">
    <property type="component" value="Unassembled WGS sequence"/>
</dbReference>
<feature type="compositionally biased region" description="Polar residues" evidence="2">
    <location>
        <begin position="1"/>
        <end position="10"/>
    </location>
</feature>
<accession>A0A8J3F065</accession>
<dbReference type="RefSeq" id="WP_188355618.1">
    <property type="nucleotide sequence ID" value="NZ_BMDH01000005.1"/>
</dbReference>
<protein>
    <submittedName>
        <fullName evidence="3">Cell division protein</fullName>
    </submittedName>
</protein>
<dbReference type="EMBL" id="BMDH01000005">
    <property type="protein sequence ID" value="GGI15151.1"/>
    <property type="molecule type" value="Genomic_DNA"/>
</dbReference>
<evidence type="ECO:0000313" key="3">
    <source>
        <dbReference type="EMBL" id="GGI15151.1"/>
    </source>
</evidence>